<dbReference type="Proteomes" id="UP000198432">
    <property type="component" value="Unassembled WGS sequence"/>
</dbReference>
<dbReference type="SUPFAM" id="SSF53756">
    <property type="entry name" value="UDP-Glycosyltransferase/glycogen phosphorylase"/>
    <property type="match status" value="1"/>
</dbReference>
<dbReference type="Gene3D" id="3.40.50.2000">
    <property type="entry name" value="Glycogen Phosphorylase B"/>
    <property type="match status" value="2"/>
</dbReference>
<evidence type="ECO:0000259" key="2">
    <source>
        <dbReference type="Pfam" id="PF13439"/>
    </source>
</evidence>
<dbReference type="CDD" id="cd03800">
    <property type="entry name" value="GT4_sucrose_synthase"/>
    <property type="match status" value="1"/>
</dbReference>
<dbReference type="PANTHER" id="PTHR45947:SF3">
    <property type="entry name" value="SULFOQUINOVOSYL TRANSFERASE SQD2"/>
    <property type="match status" value="1"/>
</dbReference>
<gene>
    <name evidence="3" type="ORF">SAMN06296052_108161</name>
</gene>
<dbReference type="GO" id="GO:0016758">
    <property type="term" value="F:hexosyltransferase activity"/>
    <property type="evidence" value="ECO:0007669"/>
    <property type="project" value="TreeGrafter"/>
</dbReference>
<dbReference type="PANTHER" id="PTHR45947">
    <property type="entry name" value="SULFOQUINOVOSYL TRANSFERASE SQD2"/>
    <property type="match status" value="1"/>
</dbReference>
<dbReference type="InterPro" id="IPR001296">
    <property type="entry name" value="Glyco_trans_1"/>
</dbReference>
<feature type="domain" description="Glycosyltransferase subfamily 4-like N-terminal" evidence="2">
    <location>
        <begin position="26"/>
        <end position="203"/>
    </location>
</feature>
<name>A0A239FFI1_9BACT</name>
<dbReference type="Pfam" id="PF13439">
    <property type="entry name" value="Glyco_transf_4"/>
    <property type="match status" value="1"/>
</dbReference>
<reference evidence="4" key="1">
    <citation type="submission" date="2017-06" db="EMBL/GenBank/DDBJ databases">
        <authorList>
            <person name="Varghese N."/>
            <person name="Submissions S."/>
        </authorList>
    </citation>
    <scope>NUCLEOTIDE SEQUENCE [LARGE SCALE GENOMIC DNA]</scope>
    <source>
        <strain evidence="4">NKM1</strain>
    </source>
</reference>
<keyword evidence="4" id="KW-1185">Reference proteome</keyword>
<dbReference type="InterPro" id="IPR028098">
    <property type="entry name" value="Glyco_trans_4-like_N"/>
</dbReference>
<dbReference type="OrthoDB" id="9801609at2"/>
<evidence type="ECO:0000313" key="3">
    <source>
        <dbReference type="EMBL" id="SNS55557.1"/>
    </source>
</evidence>
<dbReference type="AlphaFoldDB" id="A0A239FFI1"/>
<dbReference type="EMBL" id="FZOQ01000008">
    <property type="protein sequence ID" value="SNS55557.1"/>
    <property type="molecule type" value="Genomic_DNA"/>
</dbReference>
<evidence type="ECO:0000313" key="4">
    <source>
        <dbReference type="Proteomes" id="UP000198432"/>
    </source>
</evidence>
<dbReference type="InterPro" id="IPR050194">
    <property type="entry name" value="Glycosyltransferase_grp1"/>
</dbReference>
<keyword evidence="3" id="KW-0808">Transferase</keyword>
<sequence>MASRKKIAFISEHASPLALLGGTDSGGQNIYVDQLARQLTRLGYEVDVFTRWDDEDQAQVVPYAKGVRLVHMAAGPKAFVPKEELFQYMDEFAAQMIRFIKEQEINYQVIHAHFWMSGYVAATLKKRLHIPYMITFHALGKVRRIYQGAADRFPSSRFTVEEAVARTADMIIAECPQDREDLKLHYKAQDSRMHIVPCGFDKEEFQPISKQKARAHLGLDQSEFVILQLGRVVPRKGIDNVIRGMASMLQQKNVPVRLVIVGGESEDPDPEKTPEIKRLQEIAEAEHVADKVTFIGRRGRSHLKYFYSAADVFVSTPWYEPFGITPLEAMACGTPVIGSNVGGIKFSVQDGKTGFLVPPNDPDALADKLLMVYENPQIANAFSRNGIKRVNTLFTWEIVAREIAGLYETQILSAQKGKSSLLNKIQLPLIEQLYGPKGGDTTVPTLAQQTLT</sequence>
<protein>
    <submittedName>
        <fullName evidence="3">Glycosyltransferase involved in cell wall bisynthesis</fullName>
    </submittedName>
</protein>
<dbReference type="Pfam" id="PF00534">
    <property type="entry name" value="Glycos_transf_1"/>
    <property type="match status" value="1"/>
</dbReference>
<accession>A0A239FFI1</accession>
<feature type="domain" description="Glycosyl transferase family 1" evidence="1">
    <location>
        <begin position="210"/>
        <end position="389"/>
    </location>
</feature>
<organism evidence="3 4">
    <name type="scientific">Pontibacter ummariensis</name>
    <dbReference type="NCBI Taxonomy" id="1610492"/>
    <lineage>
        <taxon>Bacteria</taxon>
        <taxon>Pseudomonadati</taxon>
        <taxon>Bacteroidota</taxon>
        <taxon>Cytophagia</taxon>
        <taxon>Cytophagales</taxon>
        <taxon>Hymenobacteraceae</taxon>
        <taxon>Pontibacter</taxon>
    </lineage>
</organism>
<proteinExistence type="predicted"/>
<evidence type="ECO:0000259" key="1">
    <source>
        <dbReference type="Pfam" id="PF00534"/>
    </source>
</evidence>
<dbReference type="RefSeq" id="WP_089319230.1">
    <property type="nucleotide sequence ID" value="NZ_FZOQ01000008.1"/>
</dbReference>